<evidence type="ECO:0000259" key="2">
    <source>
        <dbReference type="Pfam" id="PF13731"/>
    </source>
</evidence>
<proteinExistence type="predicted"/>
<sequence>MKFTKLTSTVLTASTLLAILAPATIASAATPKDDAAANGGTKLPMTDTTDAGISFGDTHDNGNSGYLRLQMVPKTLDFGNHAKYDAAHTNFDATGANLGVVGNDTHASYDQQDSNKTETLTTSDTKLADVKGTAWATVVDKQVENPELAAATPKANTAGDWKLTVSADGDGLKAGGHTIADANLVFGNTKYGRTADIYGLTNQDQDNDGYTATGTTDATYAKSVSLNLSTPNEEKVVGTAAKDAGDGANVFGWNPSDIRLALNGSNDVATGEYHAGLTWTLNTTI</sequence>
<organism evidence="3 4">
    <name type="scientific">Latilactobacillus sakei</name>
    <name type="common">Lactobacillus sakei</name>
    <dbReference type="NCBI Taxonomy" id="1599"/>
    <lineage>
        <taxon>Bacteria</taxon>
        <taxon>Bacillati</taxon>
        <taxon>Bacillota</taxon>
        <taxon>Bacilli</taxon>
        <taxon>Lactobacillales</taxon>
        <taxon>Lactobacillaceae</taxon>
        <taxon>Latilactobacillus</taxon>
    </lineage>
</organism>
<keyword evidence="1" id="KW-0732">Signal</keyword>
<dbReference type="AlphaFoldDB" id="A0AAF0GNT8"/>
<feature type="domain" description="WxL" evidence="2">
    <location>
        <begin position="52"/>
        <end position="284"/>
    </location>
</feature>
<name>A0AAF0GNT8_LATSK</name>
<dbReference type="InterPro" id="IPR027994">
    <property type="entry name" value="WxL_dom"/>
</dbReference>
<gene>
    <name evidence="3" type="ORF">QBD03_01210</name>
</gene>
<feature type="signal peptide" evidence="1">
    <location>
        <begin position="1"/>
        <end position="28"/>
    </location>
</feature>
<evidence type="ECO:0000256" key="1">
    <source>
        <dbReference type="SAM" id="SignalP"/>
    </source>
</evidence>
<reference evidence="3" key="1">
    <citation type="submission" date="2023-04" db="EMBL/GenBank/DDBJ databases">
        <title>Novel strain of Lactilactobacillus sakei and use thereof.</title>
        <authorList>
            <person name="Kim S.Y."/>
        </authorList>
    </citation>
    <scope>NUCLEOTIDE SEQUENCE</scope>
    <source>
        <strain evidence="3">HUP1</strain>
    </source>
</reference>
<evidence type="ECO:0000313" key="4">
    <source>
        <dbReference type="Proteomes" id="UP001179858"/>
    </source>
</evidence>
<accession>A0AAF0GNT8</accession>
<dbReference type="Proteomes" id="UP001179858">
    <property type="component" value="Chromosome"/>
</dbReference>
<dbReference type="EMBL" id="CP122959">
    <property type="protein sequence ID" value="WGI19394.1"/>
    <property type="molecule type" value="Genomic_DNA"/>
</dbReference>
<protein>
    <submittedName>
        <fullName evidence="3">WxL domain-containing protein</fullName>
    </submittedName>
</protein>
<dbReference type="Pfam" id="PF13731">
    <property type="entry name" value="WxL"/>
    <property type="match status" value="1"/>
</dbReference>
<dbReference type="RefSeq" id="WP_280103026.1">
    <property type="nucleotide sequence ID" value="NZ_CP122959.1"/>
</dbReference>
<feature type="chain" id="PRO_5042046591" evidence="1">
    <location>
        <begin position="29"/>
        <end position="285"/>
    </location>
</feature>
<evidence type="ECO:0000313" key="3">
    <source>
        <dbReference type="EMBL" id="WGI19394.1"/>
    </source>
</evidence>